<sequence length="253" mass="26020">GDATAAASQGVSIGEGSGHGPTSDTVPLSQTSVSSNTSPQTSSIPSPSTTDSASDENTSLLNPTSASTFAGTTSVSSSTTAANSSSMVVTPSSTGKPSFPSSTSTSPKKTASATVIGGSVAGSLIALLATGICIIFILRRRRRRIRVKSQITPLEGSPSAGGLLISEKHHHSLQPVRLGHQPHVPAPVPLPESSGHQSEQLESPEGNDFQSQVASLQGSNAEMRTTIVRLMEHMQYLEAQMESGEAPPMYILS</sequence>
<evidence type="ECO:0000256" key="1">
    <source>
        <dbReference type="SAM" id="MobiDB-lite"/>
    </source>
</evidence>
<protein>
    <recommendedName>
        <fullName evidence="5">Mid2 domain-containing protein</fullName>
    </recommendedName>
</protein>
<reference evidence="3" key="1">
    <citation type="journal article" date="2019" name="Environ. Microbiol.">
        <title>Fungal ecological strategies reflected in gene transcription - a case study of two litter decomposers.</title>
        <authorList>
            <person name="Barbi F."/>
            <person name="Kohler A."/>
            <person name="Barry K."/>
            <person name="Baskaran P."/>
            <person name="Daum C."/>
            <person name="Fauchery L."/>
            <person name="Ihrmark K."/>
            <person name="Kuo A."/>
            <person name="LaButti K."/>
            <person name="Lipzen A."/>
            <person name="Morin E."/>
            <person name="Grigoriev I.V."/>
            <person name="Henrissat B."/>
            <person name="Lindahl B."/>
            <person name="Martin F."/>
        </authorList>
    </citation>
    <scope>NUCLEOTIDE SEQUENCE</scope>
    <source>
        <strain evidence="3">JB14</strain>
    </source>
</reference>
<keyword evidence="2" id="KW-0812">Transmembrane</keyword>
<gene>
    <name evidence="3" type="ORF">BT96DRAFT_928185</name>
</gene>
<feature type="region of interest" description="Disordered" evidence="1">
    <location>
        <begin position="1"/>
        <end position="110"/>
    </location>
</feature>
<proteinExistence type="predicted"/>
<keyword evidence="2" id="KW-1133">Transmembrane helix</keyword>
<dbReference type="EMBL" id="ML769879">
    <property type="protein sequence ID" value="KAE9386435.1"/>
    <property type="molecule type" value="Genomic_DNA"/>
</dbReference>
<keyword evidence="4" id="KW-1185">Reference proteome</keyword>
<dbReference type="AlphaFoldDB" id="A0A6A4GME3"/>
<evidence type="ECO:0008006" key="5">
    <source>
        <dbReference type="Google" id="ProtNLM"/>
    </source>
</evidence>
<feature type="compositionally biased region" description="Polar residues" evidence="1">
    <location>
        <begin position="1"/>
        <end position="11"/>
    </location>
</feature>
<organism evidence="3 4">
    <name type="scientific">Gymnopus androsaceus JB14</name>
    <dbReference type="NCBI Taxonomy" id="1447944"/>
    <lineage>
        <taxon>Eukaryota</taxon>
        <taxon>Fungi</taxon>
        <taxon>Dikarya</taxon>
        <taxon>Basidiomycota</taxon>
        <taxon>Agaricomycotina</taxon>
        <taxon>Agaricomycetes</taxon>
        <taxon>Agaricomycetidae</taxon>
        <taxon>Agaricales</taxon>
        <taxon>Marasmiineae</taxon>
        <taxon>Omphalotaceae</taxon>
        <taxon>Gymnopus</taxon>
    </lineage>
</organism>
<evidence type="ECO:0000313" key="4">
    <source>
        <dbReference type="Proteomes" id="UP000799118"/>
    </source>
</evidence>
<keyword evidence="2" id="KW-0472">Membrane</keyword>
<evidence type="ECO:0000256" key="2">
    <source>
        <dbReference type="SAM" id="Phobius"/>
    </source>
</evidence>
<feature type="non-terminal residue" evidence="3">
    <location>
        <position position="1"/>
    </location>
</feature>
<feature type="transmembrane region" description="Helical" evidence="2">
    <location>
        <begin position="115"/>
        <end position="138"/>
    </location>
</feature>
<name>A0A6A4GME3_9AGAR</name>
<feature type="compositionally biased region" description="Low complexity" evidence="1">
    <location>
        <begin position="27"/>
        <end position="52"/>
    </location>
</feature>
<accession>A0A6A4GME3</accession>
<evidence type="ECO:0000313" key="3">
    <source>
        <dbReference type="EMBL" id="KAE9386435.1"/>
    </source>
</evidence>
<feature type="region of interest" description="Disordered" evidence="1">
    <location>
        <begin position="177"/>
        <end position="216"/>
    </location>
</feature>
<feature type="compositionally biased region" description="Low complexity" evidence="1">
    <location>
        <begin position="64"/>
        <end position="110"/>
    </location>
</feature>
<dbReference type="Proteomes" id="UP000799118">
    <property type="component" value="Unassembled WGS sequence"/>
</dbReference>